<dbReference type="OrthoDB" id="9799872at2"/>
<keyword evidence="2" id="KW-0489">Methyltransferase</keyword>
<dbReference type="STRING" id="420953.SAMN05192543_102797"/>
<dbReference type="EMBL" id="FOQU01000002">
    <property type="protein sequence ID" value="SFI29490.1"/>
    <property type="molecule type" value="Genomic_DNA"/>
</dbReference>
<reference evidence="2 3" key="1">
    <citation type="submission" date="2016-10" db="EMBL/GenBank/DDBJ databases">
        <authorList>
            <person name="de Groot N.N."/>
        </authorList>
    </citation>
    <scope>NUCLEOTIDE SEQUENCE [LARGE SCALE GENOMIC DNA]</scope>
    <source>
        <strain evidence="2 3">LMG 23650</strain>
    </source>
</reference>
<dbReference type="AlphaFoldDB" id="A0A1I3H1P9"/>
<evidence type="ECO:0000256" key="1">
    <source>
        <dbReference type="SAM" id="Coils"/>
    </source>
</evidence>
<dbReference type="Gene3D" id="3.40.50.150">
    <property type="entry name" value="Vaccinia Virus protein VP39"/>
    <property type="match status" value="1"/>
</dbReference>
<feature type="coiled-coil region" evidence="1">
    <location>
        <begin position="292"/>
        <end position="326"/>
    </location>
</feature>
<dbReference type="Gene3D" id="1.20.5.340">
    <property type="match status" value="1"/>
</dbReference>
<organism evidence="2 3">
    <name type="scientific">Paraburkholderia megapolitana</name>
    <dbReference type="NCBI Taxonomy" id="420953"/>
    <lineage>
        <taxon>Bacteria</taxon>
        <taxon>Pseudomonadati</taxon>
        <taxon>Pseudomonadota</taxon>
        <taxon>Betaproteobacteria</taxon>
        <taxon>Burkholderiales</taxon>
        <taxon>Burkholderiaceae</taxon>
        <taxon>Paraburkholderia</taxon>
    </lineage>
</organism>
<keyword evidence="3" id="KW-1185">Reference proteome</keyword>
<dbReference type="InterPro" id="IPR029063">
    <property type="entry name" value="SAM-dependent_MTases_sf"/>
</dbReference>
<dbReference type="GO" id="GO:0008168">
    <property type="term" value="F:methyltransferase activity"/>
    <property type="evidence" value="ECO:0007669"/>
    <property type="project" value="UniProtKB-KW"/>
</dbReference>
<dbReference type="Proteomes" id="UP000199548">
    <property type="component" value="Unassembled WGS sequence"/>
</dbReference>
<accession>A0A1I3H1P9</accession>
<dbReference type="SUPFAM" id="SSF53335">
    <property type="entry name" value="S-adenosyl-L-methionine-dependent methyltransferases"/>
    <property type="match status" value="1"/>
</dbReference>
<sequence>MTNLHLAGISLLRNQTHGPDLEHALRQLHINTSNSVVAGRNVTAGYVRSWGLQSPEGIAPAIAQDPIYKESMELARGWTVVDEHKLMNLFLILKYGLAGIEGDIVEFGSYKGGSAIFMANIARRLETKAKVYALDTFEGMPETDTARDLHMAGDFKDSSLDALRTFAQENQLVNLIPVQGLFEQTAPALLEKIDAVTLAHIDCDIYSAVKFATEVVRPKMHASGGYLAFDDPLQATCLGALEAVEGMIQATGLHAEQAYPHLVYRFPAPAISAAGESSEEAVNTTPLKETPFANAQARIDTLETALRDKEERLHAIDEQLSALNGQLHDKDEQLRARNGRIDELQGSVLALHASTSWRLTAPLRALKAVFTGGR</sequence>
<gene>
    <name evidence="2" type="ORF">SAMN05192543_102797</name>
</gene>
<evidence type="ECO:0000313" key="2">
    <source>
        <dbReference type="EMBL" id="SFI29490.1"/>
    </source>
</evidence>
<dbReference type="PANTHER" id="PTHR40036:SF1">
    <property type="entry name" value="MACROCIN O-METHYLTRANSFERASE"/>
    <property type="match status" value="1"/>
</dbReference>
<dbReference type="PANTHER" id="PTHR40036">
    <property type="entry name" value="MACROCIN O-METHYLTRANSFERASE"/>
    <property type="match status" value="1"/>
</dbReference>
<protein>
    <submittedName>
        <fullName evidence="2">Macrocin-O-methyltransferase (TylF)</fullName>
    </submittedName>
</protein>
<dbReference type="InterPro" id="IPR008884">
    <property type="entry name" value="TylF_MeTrfase"/>
</dbReference>
<evidence type="ECO:0000313" key="3">
    <source>
        <dbReference type="Proteomes" id="UP000199548"/>
    </source>
</evidence>
<dbReference type="RefSeq" id="WP_091010703.1">
    <property type="nucleotide sequence ID" value="NZ_CP041745.1"/>
</dbReference>
<proteinExistence type="predicted"/>
<dbReference type="Pfam" id="PF05711">
    <property type="entry name" value="TylF"/>
    <property type="match status" value="1"/>
</dbReference>
<dbReference type="GO" id="GO:0032259">
    <property type="term" value="P:methylation"/>
    <property type="evidence" value="ECO:0007669"/>
    <property type="project" value="UniProtKB-KW"/>
</dbReference>
<keyword evidence="2" id="KW-0808">Transferase</keyword>
<name>A0A1I3H1P9_9BURK</name>
<keyword evidence="1" id="KW-0175">Coiled coil</keyword>